<keyword evidence="4 9" id="KW-0812">Transmembrane</keyword>
<comment type="caution">
    <text evidence="9">Lacks conserved residue(s) required for the propagation of feature annotation.</text>
</comment>
<dbReference type="NCBIfam" id="TIGR00077">
    <property type="entry name" value="lspA"/>
    <property type="match status" value="1"/>
</dbReference>
<reference evidence="12" key="2">
    <citation type="submission" date="2023-06" db="EMBL/GenBank/DDBJ databases">
        <authorList>
            <person name="Lucena T."/>
            <person name="Sun Q."/>
        </authorList>
    </citation>
    <scope>NUCLEOTIDE SEQUENCE</scope>
    <source>
        <strain evidence="12">CECT 7703</strain>
    </source>
</reference>
<reference evidence="12" key="1">
    <citation type="journal article" date="2014" name="Int. J. Syst. Evol. Microbiol.">
        <title>Complete genome of a new Firmicutes species belonging to the dominant human colonic microbiota ('Ruminococcus bicirculans') reveals two chromosomes and a selective capacity to utilize plant glucans.</title>
        <authorList>
            <consortium name="NISC Comparative Sequencing Program"/>
            <person name="Wegmann U."/>
            <person name="Louis P."/>
            <person name="Goesmann A."/>
            <person name="Henrissat B."/>
            <person name="Duncan S.H."/>
            <person name="Flint H.J."/>
        </authorList>
    </citation>
    <scope>NUCLEOTIDE SEQUENCE</scope>
    <source>
        <strain evidence="12">CECT 7703</strain>
    </source>
</reference>
<comment type="subcellular location">
    <subcellularLocation>
        <location evidence="9">Cell membrane</location>
        <topology evidence="9">Multi-pass membrane protein</topology>
    </subcellularLocation>
</comment>
<evidence type="ECO:0000256" key="8">
    <source>
        <dbReference type="ARBA" id="ARBA00023136"/>
    </source>
</evidence>
<dbReference type="Pfam" id="PF01252">
    <property type="entry name" value="Peptidase_A8"/>
    <property type="match status" value="1"/>
</dbReference>
<keyword evidence="2 9" id="KW-1003">Cell membrane</keyword>
<evidence type="ECO:0000256" key="3">
    <source>
        <dbReference type="ARBA" id="ARBA00022670"/>
    </source>
</evidence>
<dbReference type="EMBL" id="JAUFPU010000004">
    <property type="protein sequence ID" value="MDN3575983.1"/>
    <property type="molecule type" value="Genomic_DNA"/>
</dbReference>
<dbReference type="GO" id="GO:0004190">
    <property type="term" value="F:aspartic-type endopeptidase activity"/>
    <property type="evidence" value="ECO:0007669"/>
    <property type="project" value="UniProtKB-EC"/>
</dbReference>
<comment type="catalytic activity">
    <reaction evidence="9 10">
        <text>Release of signal peptides from bacterial membrane prolipoproteins. Hydrolyzes -Xaa-Yaa-Zaa-|-(S,diacylglyceryl)Cys-, in which Xaa is hydrophobic (preferably Leu), and Yaa (Ala or Ser) and Zaa (Gly or Ala) have small, neutral side chains.</text>
        <dbReference type="EC" id="3.4.23.36"/>
    </reaction>
</comment>
<feature type="transmembrane region" description="Helical" evidence="9">
    <location>
        <begin position="97"/>
        <end position="115"/>
    </location>
</feature>
<dbReference type="PANTHER" id="PTHR33695">
    <property type="entry name" value="LIPOPROTEIN SIGNAL PEPTIDASE"/>
    <property type="match status" value="1"/>
</dbReference>
<evidence type="ECO:0000256" key="7">
    <source>
        <dbReference type="ARBA" id="ARBA00022989"/>
    </source>
</evidence>
<comment type="pathway">
    <text evidence="9">Protein modification; lipoprotein biosynthesis (signal peptide cleavage).</text>
</comment>
<accession>A0ABT8B369</accession>
<dbReference type="PRINTS" id="PR00781">
    <property type="entry name" value="LIPOSIGPTASE"/>
</dbReference>
<evidence type="ECO:0000256" key="1">
    <source>
        <dbReference type="ARBA" id="ARBA00006139"/>
    </source>
</evidence>
<feature type="active site" evidence="9">
    <location>
        <position position="122"/>
    </location>
</feature>
<evidence type="ECO:0000256" key="10">
    <source>
        <dbReference type="RuleBase" id="RU000594"/>
    </source>
</evidence>
<comment type="caution">
    <text evidence="12">The sequence shown here is derived from an EMBL/GenBank/DDBJ whole genome shotgun (WGS) entry which is preliminary data.</text>
</comment>
<evidence type="ECO:0000313" key="13">
    <source>
        <dbReference type="Proteomes" id="UP001180081"/>
    </source>
</evidence>
<evidence type="ECO:0000256" key="2">
    <source>
        <dbReference type="ARBA" id="ARBA00022475"/>
    </source>
</evidence>
<feature type="transmembrane region" description="Helical" evidence="9">
    <location>
        <begin position="70"/>
        <end position="88"/>
    </location>
</feature>
<sequence length="170" mass="18594">MAYTSRTHFLPWLLLALLLIAFDQAVKYGVSAWLPLHGSVEVTPWFNLVHVLNPGAAFSFLAQAGGWQRYFFTLLGLGVCGLLLFWLWRGVSSRIETLAYIGLIGGAMGNVLDRIRIGAVVDYLDLHWRGWHWPAFNLADVFVIGGAVLLVLASAWLGRSGVTPAPGAST</sequence>
<evidence type="ECO:0000256" key="11">
    <source>
        <dbReference type="RuleBase" id="RU004181"/>
    </source>
</evidence>
<evidence type="ECO:0000256" key="5">
    <source>
        <dbReference type="ARBA" id="ARBA00022750"/>
    </source>
</evidence>
<keyword evidence="5 9" id="KW-0064">Aspartyl protease</keyword>
<evidence type="ECO:0000256" key="9">
    <source>
        <dbReference type="HAMAP-Rule" id="MF_00161"/>
    </source>
</evidence>
<proteinExistence type="inferred from homology"/>
<keyword evidence="3 9" id="KW-0645">Protease</keyword>
<feature type="active site" evidence="9">
    <location>
        <position position="140"/>
    </location>
</feature>
<protein>
    <recommendedName>
        <fullName evidence="9">Lipoprotein signal peptidase</fullName>
        <ecNumber evidence="9">3.4.23.36</ecNumber>
    </recommendedName>
    <alternativeName>
        <fullName evidence="9">Prolipoprotein signal peptidase</fullName>
    </alternativeName>
    <alternativeName>
        <fullName evidence="9">Signal peptidase II</fullName>
        <shortName evidence="9">SPase II</shortName>
    </alternativeName>
</protein>
<dbReference type="InterPro" id="IPR001872">
    <property type="entry name" value="Peptidase_A8"/>
</dbReference>
<dbReference type="PROSITE" id="PS00855">
    <property type="entry name" value="SPASE_II"/>
    <property type="match status" value="1"/>
</dbReference>
<dbReference type="HAMAP" id="MF_00161">
    <property type="entry name" value="LspA"/>
    <property type="match status" value="1"/>
</dbReference>
<comment type="function">
    <text evidence="9 10">This protein specifically catalyzes the removal of signal peptides from prolipoproteins.</text>
</comment>
<keyword evidence="13" id="KW-1185">Reference proteome</keyword>
<keyword evidence="8 9" id="KW-0472">Membrane</keyword>
<organism evidence="12 13">
    <name type="scientific">Chitinimonas viridis</name>
    <dbReference type="NCBI Taxonomy" id="664880"/>
    <lineage>
        <taxon>Bacteria</taxon>
        <taxon>Pseudomonadati</taxon>
        <taxon>Pseudomonadota</taxon>
        <taxon>Betaproteobacteria</taxon>
        <taxon>Neisseriales</taxon>
        <taxon>Chitinibacteraceae</taxon>
        <taxon>Chitinimonas</taxon>
    </lineage>
</organism>
<feature type="transmembrane region" description="Helical" evidence="9">
    <location>
        <begin position="135"/>
        <end position="157"/>
    </location>
</feature>
<dbReference type="Proteomes" id="UP001180081">
    <property type="component" value="Unassembled WGS sequence"/>
</dbReference>
<comment type="similarity">
    <text evidence="1 9 11">Belongs to the peptidase A8 family.</text>
</comment>
<evidence type="ECO:0000256" key="4">
    <source>
        <dbReference type="ARBA" id="ARBA00022692"/>
    </source>
</evidence>
<evidence type="ECO:0000256" key="6">
    <source>
        <dbReference type="ARBA" id="ARBA00022801"/>
    </source>
</evidence>
<evidence type="ECO:0000313" key="12">
    <source>
        <dbReference type="EMBL" id="MDN3575983.1"/>
    </source>
</evidence>
<dbReference type="EC" id="3.4.23.36" evidence="9"/>
<dbReference type="PANTHER" id="PTHR33695:SF1">
    <property type="entry name" value="LIPOPROTEIN SIGNAL PEPTIDASE"/>
    <property type="match status" value="1"/>
</dbReference>
<gene>
    <name evidence="9 12" type="primary">lspA</name>
    <name evidence="12" type="ORF">QWZ03_04275</name>
</gene>
<keyword evidence="6 9" id="KW-0378">Hydrolase</keyword>
<name>A0ABT8B369_9NEIS</name>
<keyword evidence="7 9" id="KW-1133">Transmembrane helix</keyword>